<feature type="compositionally biased region" description="Pro residues" evidence="1">
    <location>
        <begin position="391"/>
        <end position="400"/>
    </location>
</feature>
<feature type="region of interest" description="Disordered" evidence="1">
    <location>
        <begin position="412"/>
        <end position="431"/>
    </location>
</feature>
<keyword evidence="6" id="KW-1185">Reference proteome</keyword>
<evidence type="ECO:0000313" key="6">
    <source>
        <dbReference type="Proteomes" id="UP000887116"/>
    </source>
</evidence>
<dbReference type="CDD" id="cd22829">
    <property type="entry name" value="Gal_Rha_Lectin_EVA1_EVA1C_rpt2"/>
    <property type="match status" value="1"/>
</dbReference>
<accession>A0A8X6FL87</accession>
<dbReference type="Proteomes" id="UP000887116">
    <property type="component" value="Unassembled WGS sequence"/>
</dbReference>
<evidence type="ECO:0000313" key="5">
    <source>
        <dbReference type="EMBL" id="GFQ81884.1"/>
    </source>
</evidence>
<protein>
    <submittedName>
        <fullName evidence="5">Protein eva-1 C</fullName>
    </submittedName>
</protein>
<dbReference type="GO" id="GO:0030246">
    <property type="term" value="F:carbohydrate binding"/>
    <property type="evidence" value="ECO:0007669"/>
    <property type="project" value="InterPro"/>
</dbReference>
<dbReference type="EMBL" id="BMAO01032386">
    <property type="protein sequence ID" value="GFQ81884.1"/>
    <property type="molecule type" value="Genomic_DNA"/>
</dbReference>
<feature type="domain" description="SUEL-type lectin" evidence="4">
    <location>
        <begin position="145"/>
        <end position="235"/>
    </location>
</feature>
<feature type="compositionally biased region" description="Acidic residues" evidence="1">
    <location>
        <begin position="375"/>
        <end position="390"/>
    </location>
</feature>
<dbReference type="PROSITE" id="PS50228">
    <property type="entry name" value="SUEL_LECTIN"/>
    <property type="match status" value="2"/>
</dbReference>
<dbReference type="InterPro" id="IPR000922">
    <property type="entry name" value="Lectin_gal-bd_dom"/>
</dbReference>
<comment type="caution">
    <text evidence="5">The sequence shown here is derived from an EMBL/GenBank/DDBJ whole genome shotgun (WGS) entry which is preliminary data.</text>
</comment>
<keyword evidence="2" id="KW-0472">Membrane</keyword>
<feature type="transmembrane region" description="Helical" evidence="2">
    <location>
        <begin position="334"/>
        <end position="359"/>
    </location>
</feature>
<feature type="signal peptide" evidence="3">
    <location>
        <begin position="1"/>
        <end position="26"/>
    </location>
</feature>
<dbReference type="CDD" id="cd22828">
    <property type="entry name" value="Gal_Rha_Lectin_EVA1_EVA1C_rpt1"/>
    <property type="match status" value="1"/>
</dbReference>
<keyword evidence="2" id="KW-0812">Transmembrane</keyword>
<dbReference type="InterPro" id="IPR043159">
    <property type="entry name" value="Lectin_gal-bd_sf"/>
</dbReference>
<name>A0A8X6FL87_TRICU</name>
<feature type="domain" description="SUEL-type lectin" evidence="4">
    <location>
        <begin position="44"/>
        <end position="136"/>
    </location>
</feature>
<dbReference type="AlphaFoldDB" id="A0A8X6FL87"/>
<proteinExistence type="predicted"/>
<dbReference type="OrthoDB" id="5970528at2759"/>
<dbReference type="Gene3D" id="2.60.120.740">
    <property type="match status" value="2"/>
</dbReference>
<dbReference type="Pfam" id="PF02140">
    <property type="entry name" value="SUEL_Lectin"/>
    <property type="match status" value="2"/>
</dbReference>
<evidence type="ECO:0000256" key="1">
    <source>
        <dbReference type="SAM" id="MobiDB-lite"/>
    </source>
</evidence>
<gene>
    <name evidence="5" type="primary">Eva1c_3</name>
    <name evidence="5" type="ORF">TNCT_285911</name>
</gene>
<sequence length="431" mass="48572">MDISVRIEISLLLAYLFFQFISLSLASDNYEKWHRTLYPFQSHACDGEELHLRCTSNTVISIHYVFYGRQVDSGHLCAHKSSIYVPKSCESSKALQVIHERCHKNRVCRLFISPETFRDDPCPGVRKFIEVMYKCRPDGFLNKIVCEGDQLDLMCPAGQGLTIFSASYGTTVNGVIECPLNEEVESKDCLIDHADETIRSICAGKQSCSLKADDRTFGNPGCKGKKHLKVAYNCVETALLLQPTRRPVEETIQTTSFPAWARGIDQSSQNSLWPHTYDSAGHTGPSDSSKLEMQSDEVPTNYKKETLTGDQEFVGFMSKWMSAHKYMTGNKDKLILYVSLSLAIGFLVFATVIAGRFVITRLETRRNSNFNITPETEDQFFSDSDLEQYDPPDPLPPPPILNYTASMKRHDSDALPRAPISPGNELNHYFS</sequence>
<reference evidence="5" key="1">
    <citation type="submission" date="2020-07" db="EMBL/GenBank/DDBJ databases">
        <title>Multicomponent nature underlies the extraordinary mechanical properties of spider dragline silk.</title>
        <authorList>
            <person name="Kono N."/>
            <person name="Nakamura H."/>
            <person name="Mori M."/>
            <person name="Yoshida Y."/>
            <person name="Ohtoshi R."/>
            <person name="Malay A.D."/>
            <person name="Moran D.A.P."/>
            <person name="Tomita M."/>
            <person name="Numata K."/>
            <person name="Arakawa K."/>
        </authorList>
    </citation>
    <scope>NUCLEOTIDE SEQUENCE</scope>
</reference>
<keyword evidence="2" id="KW-1133">Transmembrane helix</keyword>
<feature type="region of interest" description="Disordered" evidence="1">
    <location>
        <begin position="374"/>
        <end position="403"/>
    </location>
</feature>
<dbReference type="PANTHER" id="PTHR46780">
    <property type="entry name" value="PROTEIN EVA-1"/>
    <property type="match status" value="1"/>
</dbReference>
<feature type="chain" id="PRO_5036467146" evidence="3">
    <location>
        <begin position="27"/>
        <end position="431"/>
    </location>
</feature>
<organism evidence="5 6">
    <name type="scientific">Trichonephila clavata</name>
    <name type="common">Joro spider</name>
    <name type="synonym">Nephila clavata</name>
    <dbReference type="NCBI Taxonomy" id="2740835"/>
    <lineage>
        <taxon>Eukaryota</taxon>
        <taxon>Metazoa</taxon>
        <taxon>Ecdysozoa</taxon>
        <taxon>Arthropoda</taxon>
        <taxon>Chelicerata</taxon>
        <taxon>Arachnida</taxon>
        <taxon>Araneae</taxon>
        <taxon>Araneomorphae</taxon>
        <taxon>Entelegynae</taxon>
        <taxon>Araneoidea</taxon>
        <taxon>Nephilidae</taxon>
        <taxon>Trichonephila</taxon>
    </lineage>
</organism>
<evidence type="ECO:0000256" key="3">
    <source>
        <dbReference type="SAM" id="SignalP"/>
    </source>
</evidence>
<evidence type="ECO:0000259" key="4">
    <source>
        <dbReference type="PROSITE" id="PS50228"/>
    </source>
</evidence>
<evidence type="ECO:0000256" key="2">
    <source>
        <dbReference type="SAM" id="Phobius"/>
    </source>
</evidence>
<keyword evidence="3" id="KW-0732">Signal</keyword>